<dbReference type="PANTHER" id="PTHR31170:SF17">
    <property type="match status" value="1"/>
</dbReference>
<sequence length="69" mass="7981">MKAAKFVEVLVLDADGCFIISRIFRKEDPIFRLSGMVPLVHHDLILLENQIPRMVLDILFNLTRIPSFN</sequence>
<proteinExistence type="predicted"/>
<dbReference type="PANTHER" id="PTHR31170">
    <property type="entry name" value="BNAC04G53230D PROTEIN"/>
    <property type="match status" value="1"/>
</dbReference>
<gene>
    <name evidence="1" type="ORF">L484_017620</name>
</gene>
<accession>W9S8H0</accession>
<evidence type="ECO:0000313" key="2">
    <source>
        <dbReference type="Proteomes" id="UP000030645"/>
    </source>
</evidence>
<reference evidence="2" key="1">
    <citation type="submission" date="2013-01" db="EMBL/GenBank/DDBJ databases">
        <title>Draft Genome Sequence of a Mulberry Tree, Morus notabilis C.K. Schneid.</title>
        <authorList>
            <person name="He N."/>
            <person name="Zhao S."/>
        </authorList>
    </citation>
    <scope>NUCLEOTIDE SEQUENCE</scope>
</reference>
<dbReference type="InterPro" id="IPR004158">
    <property type="entry name" value="DUF247_pln"/>
</dbReference>
<name>W9S8H0_9ROSA</name>
<organism evidence="1 2">
    <name type="scientific">Morus notabilis</name>
    <dbReference type="NCBI Taxonomy" id="981085"/>
    <lineage>
        <taxon>Eukaryota</taxon>
        <taxon>Viridiplantae</taxon>
        <taxon>Streptophyta</taxon>
        <taxon>Embryophyta</taxon>
        <taxon>Tracheophyta</taxon>
        <taxon>Spermatophyta</taxon>
        <taxon>Magnoliopsida</taxon>
        <taxon>eudicotyledons</taxon>
        <taxon>Gunneridae</taxon>
        <taxon>Pentapetalae</taxon>
        <taxon>rosids</taxon>
        <taxon>fabids</taxon>
        <taxon>Rosales</taxon>
        <taxon>Moraceae</taxon>
        <taxon>Moreae</taxon>
        <taxon>Morus</taxon>
    </lineage>
</organism>
<dbReference type="Proteomes" id="UP000030645">
    <property type="component" value="Unassembled WGS sequence"/>
</dbReference>
<keyword evidence="2" id="KW-1185">Reference proteome</keyword>
<dbReference type="EMBL" id="KE346255">
    <property type="protein sequence ID" value="EXC31340.1"/>
    <property type="molecule type" value="Genomic_DNA"/>
</dbReference>
<protein>
    <submittedName>
        <fullName evidence="1">Uncharacterized protein</fullName>
    </submittedName>
</protein>
<dbReference type="AlphaFoldDB" id="W9S8H0"/>
<dbReference type="Pfam" id="PF03140">
    <property type="entry name" value="DUF247"/>
    <property type="match status" value="1"/>
</dbReference>
<evidence type="ECO:0000313" key="1">
    <source>
        <dbReference type="EMBL" id="EXC31340.1"/>
    </source>
</evidence>